<dbReference type="RefSeq" id="WP_166659217.1">
    <property type="nucleotide sequence ID" value="NZ_SNXZ01000003.1"/>
</dbReference>
<protein>
    <recommendedName>
        <fullName evidence="3">Excreted virulence factor EspC (Type VII ESX diderm)</fullName>
    </recommendedName>
</protein>
<sequence>MGESFSVKPEYVAGYGKLVKTVGIDQVAKIGGFGRDHARSDGGFTGLMELIKDPVDTYADKLGDRFYSRGLNAAYTGDELNRAAWAYTGADKYSYTEFNDVNGALTGYRDFEHPAAFPAGTDPTAGLHAPAQQDADIRALLDDVGGTINAVDDVINFVTGWSPVSEIVEPLSGKWTALTQKGEVLALCGDAAETASDNLTSALPRLDEHWDGGAAQEFTAYLGHLTDAISYEGPLNRTVGEIYKSVATEIEKVAKFMVEVLGKAVDKIKDAVASAWIPLWGEYKAYKTVREVIDIIQKAKKLVDELRTAIEEVKTVVEFAKDPKGFAEGKLEEKLAPIKDRIAQGEHAARVGADLTRLADIGDLTNAPTGRYQVGDHPRRPGA</sequence>
<organism evidence="1 2">
    <name type="scientific">Labedaea rhizosphaerae</name>
    <dbReference type="NCBI Taxonomy" id="598644"/>
    <lineage>
        <taxon>Bacteria</taxon>
        <taxon>Bacillati</taxon>
        <taxon>Actinomycetota</taxon>
        <taxon>Actinomycetes</taxon>
        <taxon>Pseudonocardiales</taxon>
        <taxon>Pseudonocardiaceae</taxon>
        <taxon>Labedaea</taxon>
    </lineage>
</organism>
<evidence type="ECO:0008006" key="3">
    <source>
        <dbReference type="Google" id="ProtNLM"/>
    </source>
</evidence>
<comment type="caution">
    <text evidence="1">The sequence shown here is derived from an EMBL/GenBank/DDBJ whole genome shotgun (WGS) entry which is preliminary data.</text>
</comment>
<evidence type="ECO:0000313" key="2">
    <source>
        <dbReference type="Proteomes" id="UP000295444"/>
    </source>
</evidence>
<dbReference type="EMBL" id="SNXZ01000003">
    <property type="protein sequence ID" value="TDP97127.1"/>
    <property type="molecule type" value="Genomic_DNA"/>
</dbReference>
<keyword evidence="2" id="KW-1185">Reference proteome</keyword>
<gene>
    <name evidence="1" type="ORF">EV186_10387</name>
</gene>
<proteinExistence type="predicted"/>
<accession>A0A4R6SC94</accession>
<dbReference type="Proteomes" id="UP000295444">
    <property type="component" value="Unassembled WGS sequence"/>
</dbReference>
<evidence type="ECO:0000313" key="1">
    <source>
        <dbReference type="EMBL" id="TDP97127.1"/>
    </source>
</evidence>
<reference evidence="1 2" key="1">
    <citation type="submission" date="2019-03" db="EMBL/GenBank/DDBJ databases">
        <title>Genomic Encyclopedia of Type Strains, Phase IV (KMG-IV): sequencing the most valuable type-strain genomes for metagenomic binning, comparative biology and taxonomic classification.</title>
        <authorList>
            <person name="Goeker M."/>
        </authorList>
    </citation>
    <scope>NUCLEOTIDE SEQUENCE [LARGE SCALE GENOMIC DNA]</scope>
    <source>
        <strain evidence="1 2">DSM 45361</strain>
    </source>
</reference>
<name>A0A4R6SC94_LABRH</name>
<dbReference type="AlphaFoldDB" id="A0A4R6SC94"/>